<sequence length="304" mass="34788">MLSRIKHLFRPKWPILTFPQSGPPMPTPAVEETLPDYLSTRYHPTVIGQVFNDRYQVVGKLGFGGASIIWLARDLEQRRHVALKVGVQKSSLHKMYNEGRIYARMPPSKHPGREAIRPLLDSFDVEGPTDVHPCLVHPVLFEDLHEFMEKTGNRQRMPLVMSATILQQVFRALDYLHTECRVIHTDIKTDNLMFPTTDESVFTNIENAWLKQSIPRRTDETGRIIYPITFVPRPASKDILIPVLCDFSASVPGDKDGKHMIQGEPFRAPEVLLEIPWSYSVDVWNTACMVRWPIISLLVLLTSK</sequence>
<evidence type="ECO:0000256" key="3">
    <source>
        <dbReference type="ARBA" id="ARBA00022679"/>
    </source>
</evidence>
<dbReference type="EC" id="2.7.11.1" evidence="1"/>
<gene>
    <name evidence="10" type="ORF">VHEMI01536</name>
</gene>
<evidence type="ECO:0000313" key="10">
    <source>
        <dbReference type="EMBL" id="CEJ81411.1"/>
    </source>
</evidence>
<evidence type="ECO:0000259" key="9">
    <source>
        <dbReference type="PROSITE" id="PS50011"/>
    </source>
</evidence>
<dbReference type="GO" id="GO:0000245">
    <property type="term" value="P:spliceosomal complex assembly"/>
    <property type="evidence" value="ECO:0007669"/>
    <property type="project" value="TreeGrafter"/>
</dbReference>
<dbReference type="EMBL" id="CDHN01000001">
    <property type="protein sequence ID" value="CEJ81411.1"/>
    <property type="molecule type" value="Genomic_DNA"/>
</dbReference>
<reference evidence="10 11" key="1">
    <citation type="journal article" date="2015" name="Genome Announc.">
        <title>Draft Genome Sequence and Gene Annotation of the Entomopathogenic Fungus Verticillium hemipterigenum.</title>
        <authorList>
            <person name="Horn F."/>
            <person name="Habel A."/>
            <person name="Scharf D.H."/>
            <person name="Dworschak J."/>
            <person name="Brakhage A.A."/>
            <person name="Guthke R."/>
            <person name="Hertweck C."/>
            <person name="Linde J."/>
        </authorList>
    </citation>
    <scope>NUCLEOTIDE SEQUENCE [LARGE SCALE GENOMIC DNA]</scope>
</reference>
<organism evidence="10 11">
    <name type="scientific">[Torrubiella] hemipterigena</name>
    <dbReference type="NCBI Taxonomy" id="1531966"/>
    <lineage>
        <taxon>Eukaryota</taxon>
        <taxon>Fungi</taxon>
        <taxon>Dikarya</taxon>
        <taxon>Ascomycota</taxon>
        <taxon>Pezizomycotina</taxon>
        <taxon>Sordariomycetes</taxon>
        <taxon>Hypocreomycetidae</taxon>
        <taxon>Hypocreales</taxon>
        <taxon>Clavicipitaceae</taxon>
        <taxon>Clavicipitaceae incertae sedis</taxon>
        <taxon>'Torrubiella' clade</taxon>
    </lineage>
</organism>
<evidence type="ECO:0000313" key="11">
    <source>
        <dbReference type="Proteomes" id="UP000039046"/>
    </source>
</evidence>
<dbReference type="InterPro" id="IPR000719">
    <property type="entry name" value="Prot_kinase_dom"/>
</dbReference>
<keyword evidence="11" id="KW-1185">Reference proteome</keyword>
<protein>
    <recommendedName>
        <fullName evidence="1">non-specific serine/threonine protein kinase</fullName>
        <ecNumber evidence="1">2.7.11.1</ecNumber>
    </recommendedName>
</protein>
<keyword evidence="6" id="KW-0067">ATP-binding</keyword>
<evidence type="ECO:0000256" key="2">
    <source>
        <dbReference type="ARBA" id="ARBA00022527"/>
    </source>
</evidence>
<dbReference type="SUPFAM" id="SSF56112">
    <property type="entry name" value="Protein kinase-like (PK-like)"/>
    <property type="match status" value="1"/>
</dbReference>
<evidence type="ECO:0000256" key="8">
    <source>
        <dbReference type="ARBA" id="ARBA00048679"/>
    </source>
</evidence>
<dbReference type="OrthoDB" id="4155914at2759"/>
<dbReference type="PANTHER" id="PTHR47634">
    <property type="entry name" value="PROTEIN KINASE DOMAIN-CONTAINING PROTEIN-RELATED"/>
    <property type="match status" value="1"/>
</dbReference>
<keyword evidence="2" id="KW-0723">Serine/threonine-protein kinase</keyword>
<dbReference type="Gene3D" id="3.30.200.20">
    <property type="entry name" value="Phosphorylase Kinase, domain 1"/>
    <property type="match status" value="1"/>
</dbReference>
<dbReference type="Pfam" id="PF00069">
    <property type="entry name" value="Pkinase"/>
    <property type="match status" value="1"/>
</dbReference>
<dbReference type="SMART" id="SM00220">
    <property type="entry name" value="S_TKc"/>
    <property type="match status" value="1"/>
</dbReference>
<feature type="domain" description="Protein kinase" evidence="9">
    <location>
        <begin position="55"/>
        <end position="304"/>
    </location>
</feature>
<dbReference type="HOGENOM" id="CLU_000288_81_13_1"/>
<dbReference type="PROSITE" id="PS00108">
    <property type="entry name" value="PROTEIN_KINASE_ST"/>
    <property type="match status" value="1"/>
</dbReference>
<dbReference type="GO" id="GO:0005524">
    <property type="term" value="F:ATP binding"/>
    <property type="evidence" value="ECO:0007669"/>
    <property type="project" value="UniProtKB-KW"/>
</dbReference>
<name>A0A0A1STB0_9HYPO</name>
<dbReference type="GO" id="GO:0050684">
    <property type="term" value="P:regulation of mRNA processing"/>
    <property type="evidence" value="ECO:0007669"/>
    <property type="project" value="TreeGrafter"/>
</dbReference>
<dbReference type="AlphaFoldDB" id="A0A0A1STB0"/>
<dbReference type="InterPro" id="IPR008271">
    <property type="entry name" value="Ser/Thr_kinase_AS"/>
</dbReference>
<dbReference type="GO" id="GO:0004674">
    <property type="term" value="F:protein serine/threonine kinase activity"/>
    <property type="evidence" value="ECO:0007669"/>
    <property type="project" value="UniProtKB-KW"/>
</dbReference>
<evidence type="ECO:0000256" key="5">
    <source>
        <dbReference type="ARBA" id="ARBA00022777"/>
    </source>
</evidence>
<evidence type="ECO:0000256" key="4">
    <source>
        <dbReference type="ARBA" id="ARBA00022741"/>
    </source>
</evidence>
<dbReference type="STRING" id="1531966.A0A0A1STB0"/>
<dbReference type="InterPro" id="IPR051334">
    <property type="entry name" value="SRPK"/>
</dbReference>
<evidence type="ECO:0000256" key="1">
    <source>
        <dbReference type="ARBA" id="ARBA00012513"/>
    </source>
</evidence>
<keyword evidence="5" id="KW-0418">Kinase</keyword>
<keyword evidence="3" id="KW-0808">Transferase</keyword>
<proteinExistence type="predicted"/>
<dbReference type="PANTHER" id="PTHR47634:SF9">
    <property type="entry name" value="PROTEIN KINASE DOMAIN-CONTAINING PROTEIN-RELATED"/>
    <property type="match status" value="1"/>
</dbReference>
<evidence type="ECO:0000256" key="7">
    <source>
        <dbReference type="ARBA" id="ARBA00047899"/>
    </source>
</evidence>
<evidence type="ECO:0000256" key="6">
    <source>
        <dbReference type="ARBA" id="ARBA00022840"/>
    </source>
</evidence>
<dbReference type="InterPro" id="IPR011009">
    <property type="entry name" value="Kinase-like_dom_sf"/>
</dbReference>
<accession>A0A0A1STB0</accession>
<dbReference type="Gene3D" id="1.10.510.10">
    <property type="entry name" value="Transferase(Phosphotransferase) domain 1"/>
    <property type="match status" value="1"/>
</dbReference>
<dbReference type="Proteomes" id="UP000039046">
    <property type="component" value="Unassembled WGS sequence"/>
</dbReference>
<comment type="catalytic activity">
    <reaction evidence="7">
        <text>L-threonyl-[protein] + ATP = O-phospho-L-threonyl-[protein] + ADP + H(+)</text>
        <dbReference type="Rhea" id="RHEA:46608"/>
        <dbReference type="Rhea" id="RHEA-COMP:11060"/>
        <dbReference type="Rhea" id="RHEA-COMP:11605"/>
        <dbReference type="ChEBI" id="CHEBI:15378"/>
        <dbReference type="ChEBI" id="CHEBI:30013"/>
        <dbReference type="ChEBI" id="CHEBI:30616"/>
        <dbReference type="ChEBI" id="CHEBI:61977"/>
        <dbReference type="ChEBI" id="CHEBI:456216"/>
        <dbReference type="EC" id="2.7.11.1"/>
    </reaction>
</comment>
<comment type="catalytic activity">
    <reaction evidence="8">
        <text>L-seryl-[protein] + ATP = O-phospho-L-seryl-[protein] + ADP + H(+)</text>
        <dbReference type="Rhea" id="RHEA:17989"/>
        <dbReference type="Rhea" id="RHEA-COMP:9863"/>
        <dbReference type="Rhea" id="RHEA-COMP:11604"/>
        <dbReference type="ChEBI" id="CHEBI:15378"/>
        <dbReference type="ChEBI" id="CHEBI:29999"/>
        <dbReference type="ChEBI" id="CHEBI:30616"/>
        <dbReference type="ChEBI" id="CHEBI:83421"/>
        <dbReference type="ChEBI" id="CHEBI:456216"/>
        <dbReference type="EC" id="2.7.11.1"/>
    </reaction>
</comment>
<dbReference type="PROSITE" id="PS50011">
    <property type="entry name" value="PROTEIN_KINASE_DOM"/>
    <property type="match status" value="1"/>
</dbReference>
<keyword evidence="4" id="KW-0547">Nucleotide-binding</keyword>